<protein>
    <submittedName>
        <fullName evidence="7">Membrane protein</fullName>
    </submittedName>
</protein>
<dbReference type="RefSeq" id="WP_183473073.1">
    <property type="nucleotide sequence ID" value="NZ_JACIBX010000007.1"/>
</dbReference>
<name>A0ABR6HQ59_9RHOB</name>
<keyword evidence="5 6" id="KW-0472">Membrane</keyword>
<sequence length="202" mass="21117">MKRAFPAAAAIRPVPLVLGLGLLAAVWVAPLPMWLGSAFAGHMARHMTLVALAAPLLVLGWPALGRALALSPLIAAVLEFMVVWGWHLPRLHATAHHSQPVFVLEQGSFLLAGLVVWAGCLRAAHPLAGAGGLLLTSMHMTLLGALLILAPRDLYAAQLGLLPQLSAQQVGGMIMLGIGTPVYLVAGLVLTARAVKEREIAA</sequence>
<proteinExistence type="predicted"/>
<keyword evidence="2" id="KW-1003">Cell membrane</keyword>
<evidence type="ECO:0000256" key="1">
    <source>
        <dbReference type="ARBA" id="ARBA00004651"/>
    </source>
</evidence>
<evidence type="ECO:0000256" key="4">
    <source>
        <dbReference type="ARBA" id="ARBA00022989"/>
    </source>
</evidence>
<feature type="transmembrane region" description="Helical" evidence="6">
    <location>
        <begin position="131"/>
        <end position="150"/>
    </location>
</feature>
<dbReference type="InterPro" id="IPR019108">
    <property type="entry name" value="Caa3_assmbl_CtaG-rel"/>
</dbReference>
<keyword evidence="4 6" id="KW-1133">Transmembrane helix</keyword>
<evidence type="ECO:0000313" key="8">
    <source>
        <dbReference type="Proteomes" id="UP000576152"/>
    </source>
</evidence>
<feature type="transmembrane region" description="Helical" evidence="6">
    <location>
        <begin position="170"/>
        <end position="190"/>
    </location>
</feature>
<gene>
    <name evidence="7" type="ORF">FHS00_002186</name>
</gene>
<organism evidence="7 8">
    <name type="scientific">Limimaricola variabilis</name>
    <dbReference type="NCBI Taxonomy" id="1492771"/>
    <lineage>
        <taxon>Bacteria</taxon>
        <taxon>Pseudomonadati</taxon>
        <taxon>Pseudomonadota</taxon>
        <taxon>Alphaproteobacteria</taxon>
        <taxon>Rhodobacterales</taxon>
        <taxon>Paracoccaceae</taxon>
        <taxon>Limimaricola</taxon>
    </lineage>
</organism>
<evidence type="ECO:0000313" key="7">
    <source>
        <dbReference type="EMBL" id="MBB3712598.1"/>
    </source>
</evidence>
<evidence type="ECO:0000256" key="3">
    <source>
        <dbReference type="ARBA" id="ARBA00022692"/>
    </source>
</evidence>
<keyword evidence="3 6" id="KW-0812">Transmembrane</keyword>
<keyword evidence="8" id="KW-1185">Reference proteome</keyword>
<feature type="transmembrane region" description="Helical" evidence="6">
    <location>
        <begin position="68"/>
        <end position="87"/>
    </location>
</feature>
<feature type="transmembrane region" description="Helical" evidence="6">
    <location>
        <begin position="44"/>
        <end position="61"/>
    </location>
</feature>
<evidence type="ECO:0000256" key="6">
    <source>
        <dbReference type="SAM" id="Phobius"/>
    </source>
</evidence>
<evidence type="ECO:0000256" key="5">
    <source>
        <dbReference type="ARBA" id="ARBA00023136"/>
    </source>
</evidence>
<dbReference type="Pfam" id="PF09678">
    <property type="entry name" value="Caa3_CtaG"/>
    <property type="match status" value="1"/>
</dbReference>
<evidence type="ECO:0000256" key="2">
    <source>
        <dbReference type="ARBA" id="ARBA00022475"/>
    </source>
</evidence>
<dbReference type="EMBL" id="JACIBX010000007">
    <property type="protein sequence ID" value="MBB3712598.1"/>
    <property type="molecule type" value="Genomic_DNA"/>
</dbReference>
<accession>A0ABR6HQ59</accession>
<comment type="caution">
    <text evidence="7">The sequence shown here is derived from an EMBL/GenBank/DDBJ whole genome shotgun (WGS) entry which is preliminary data.</text>
</comment>
<feature type="transmembrane region" description="Helical" evidence="6">
    <location>
        <begin position="107"/>
        <end position="124"/>
    </location>
</feature>
<reference evidence="7 8" key="1">
    <citation type="submission" date="2020-08" db="EMBL/GenBank/DDBJ databases">
        <title>Genomic Encyclopedia of Type Strains, Phase III (KMG-III): the genomes of soil and plant-associated and newly described type strains.</title>
        <authorList>
            <person name="Whitman W."/>
        </authorList>
    </citation>
    <scope>NUCLEOTIDE SEQUENCE [LARGE SCALE GENOMIC DNA]</scope>
    <source>
        <strain evidence="7 8">CECT 8572</strain>
    </source>
</reference>
<dbReference type="Proteomes" id="UP000576152">
    <property type="component" value="Unassembled WGS sequence"/>
</dbReference>
<comment type="subcellular location">
    <subcellularLocation>
        <location evidence="1">Cell membrane</location>
        <topology evidence="1">Multi-pass membrane protein</topology>
    </subcellularLocation>
</comment>